<accession>A0A8H3L5A6</accession>
<comment type="caution">
    <text evidence="1">The sequence shown here is derived from an EMBL/GenBank/DDBJ whole genome shotgun (WGS) entry which is preliminary data.</text>
</comment>
<dbReference type="EMBL" id="BLAL01000043">
    <property type="protein sequence ID" value="GES79127.1"/>
    <property type="molecule type" value="Genomic_DNA"/>
</dbReference>
<sequence>MTISKIFSDLPELTSEIIKYFRYDYSTLYSCILVNRLFCRIAIPLLWEDPFSIPTENYNFIKIYLNNLNEDDKMKLNEYGIDKNLFPSNTLFNYPKYIKRLNIQINYSIESWVTAINNKNCCTRYMCPPNSTRLIYKSLFKIFIENGAKLHTFDVISYVHREYLNDAFELILKNPNFIRNVKNLKLQGISNLPKIDSLLSNCYSISTLHFQFSDDILSDDILNINVLKEVFEQLNGLESVHILYCRSLNSHFIKQIVSITKPFKLRSLFLDEPIESLQLLLQKSNNYLENLGFRTLIFNTSRLLVENILSYCNNVGQNLNHLSIEFNIMPTINARLSSIVLKELGQILPLKLEYLKLSLKFVINNEKQNILSDIEELIIKRKRVKYLAFKEVYLEAVKDLFLLKDQVKKFELYDIKVQKYDDLDSDWYKYIEDTY</sequence>
<protein>
    <recommendedName>
        <fullName evidence="3">F-box domain-containing protein</fullName>
    </recommendedName>
</protein>
<evidence type="ECO:0000313" key="2">
    <source>
        <dbReference type="Proteomes" id="UP000615446"/>
    </source>
</evidence>
<dbReference type="OrthoDB" id="2354532at2759"/>
<organism evidence="1 2">
    <name type="scientific">Rhizophagus clarus</name>
    <dbReference type="NCBI Taxonomy" id="94130"/>
    <lineage>
        <taxon>Eukaryota</taxon>
        <taxon>Fungi</taxon>
        <taxon>Fungi incertae sedis</taxon>
        <taxon>Mucoromycota</taxon>
        <taxon>Glomeromycotina</taxon>
        <taxon>Glomeromycetes</taxon>
        <taxon>Glomerales</taxon>
        <taxon>Glomeraceae</taxon>
        <taxon>Rhizophagus</taxon>
    </lineage>
</organism>
<reference evidence="1" key="1">
    <citation type="submission" date="2019-10" db="EMBL/GenBank/DDBJ databases">
        <title>Conservation and host-specific expression of non-tandemly repeated heterogenous ribosome RNA gene in arbuscular mycorrhizal fungi.</title>
        <authorList>
            <person name="Maeda T."/>
            <person name="Kobayashi Y."/>
            <person name="Nakagawa T."/>
            <person name="Ezawa T."/>
            <person name="Yamaguchi K."/>
            <person name="Bino T."/>
            <person name="Nishimoto Y."/>
            <person name="Shigenobu S."/>
            <person name="Kawaguchi M."/>
        </authorList>
    </citation>
    <scope>NUCLEOTIDE SEQUENCE</scope>
    <source>
        <strain evidence="1">HR1</strain>
    </source>
</reference>
<evidence type="ECO:0000313" key="1">
    <source>
        <dbReference type="EMBL" id="GES79127.1"/>
    </source>
</evidence>
<name>A0A8H3L5A6_9GLOM</name>
<dbReference type="Proteomes" id="UP000615446">
    <property type="component" value="Unassembled WGS sequence"/>
</dbReference>
<gene>
    <name evidence="1" type="ORF">RCL2_000644000</name>
</gene>
<evidence type="ECO:0008006" key="3">
    <source>
        <dbReference type="Google" id="ProtNLM"/>
    </source>
</evidence>
<dbReference type="AlphaFoldDB" id="A0A8H3L5A6"/>
<proteinExistence type="predicted"/>